<evidence type="ECO:0000313" key="2">
    <source>
        <dbReference type="EMBL" id="QEC56249.1"/>
    </source>
</evidence>
<dbReference type="Proteomes" id="UP000321204">
    <property type="component" value="Chromosome"/>
</dbReference>
<dbReference type="OrthoDB" id="1048788at2"/>
<reference evidence="2 3" key="1">
    <citation type="journal article" date="2015" name="Int. J. Syst. Evol. Microbiol.">
        <title>Flavisolibacter ginsenosidimutans sp. nov., with ginsenoside-converting activity isolated from soil used for cultivating ginseng.</title>
        <authorList>
            <person name="Zhao Y."/>
            <person name="Liu Q."/>
            <person name="Kang M.S."/>
            <person name="Jin F."/>
            <person name="Yu H."/>
            <person name="Im W.T."/>
        </authorList>
    </citation>
    <scope>NUCLEOTIDE SEQUENCE [LARGE SCALE GENOMIC DNA]</scope>
    <source>
        <strain evidence="2 3">Gsoil 636</strain>
    </source>
</reference>
<accession>A0A5B8UJC8</accession>
<keyword evidence="1" id="KW-0812">Transmembrane</keyword>
<evidence type="ECO:0000256" key="1">
    <source>
        <dbReference type="SAM" id="Phobius"/>
    </source>
</evidence>
<feature type="transmembrane region" description="Helical" evidence="1">
    <location>
        <begin position="49"/>
        <end position="78"/>
    </location>
</feature>
<keyword evidence="1" id="KW-1133">Transmembrane helix</keyword>
<dbReference type="KEGG" id="fgg:FSB75_10220"/>
<dbReference type="RefSeq" id="WP_146786581.1">
    <property type="nucleotide sequence ID" value="NZ_BAABIO010000001.1"/>
</dbReference>
<protein>
    <submittedName>
        <fullName evidence="2">DUF3810 domain-containing protein</fullName>
    </submittedName>
</protein>
<proteinExistence type="predicted"/>
<name>A0A5B8UJC8_9BACT</name>
<feature type="transmembrane region" description="Helical" evidence="1">
    <location>
        <begin position="98"/>
        <end position="118"/>
    </location>
</feature>
<dbReference type="Pfam" id="PF12725">
    <property type="entry name" value="DUF3810"/>
    <property type="match status" value="1"/>
</dbReference>
<keyword evidence="3" id="KW-1185">Reference proteome</keyword>
<keyword evidence="1" id="KW-0472">Membrane</keyword>
<gene>
    <name evidence="2" type="ORF">FSB75_10220</name>
</gene>
<organism evidence="2 3">
    <name type="scientific">Flavisolibacter ginsenosidimutans</name>
    <dbReference type="NCBI Taxonomy" id="661481"/>
    <lineage>
        <taxon>Bacteria</taxon>
        <taxon>Pseudomonadati</taxon>
        <taxon>Bacteroidota</taxon>
        <taxon>Chitinophagia</taxon>
        <taxon>Chitinophagales</taxon>
        <taxon>Chitinophagaceae</taxon>
        <taxon>Flavisolibacter</taxon>
    </lineage>
</organism>
<dbReference type="InterPro" id="IPR024294">
    <property type="entry name" value="DUF3810"/>
</dbReference>
<evidence type="ECO:0000313" key="3">
    <source>
        <dbReference type="Proteomes" id="UP000321204"/>
    </source>
</evidence>
<sequence length="364" mass="42669">MFKALFRDRFLLLLVFLAVLLKLFSFNAAWVERYYTFGLYPGLSKTLRWLFGWIPFSLGDLAYIAAFIWLVLKVWKLLRLLKHRQAKAYLSWMLLRKYLKLALLVYLVFSLFWGLNYYRQGIAKQLGISLQPYSVQDLFDLTTVLQQRLNDYAVKIDSVQRLRYNEKKVLFAKGEEAYRNTEHSLPFLIYSRPSIKPSLFTPVGHWFGFTGYYNPFSGEAQIKTDIPVFLKPFVVTHEMAHQLGYAKENEANFVAYLTCKNSGDPNFLYSAYFEMYRDAIFECTMTSNKELTEALRKNILPRVKWDVRDLRLYLLQSRNFIEPLMSGAYDKYLKLNNQPQGSATYNEVIAYLIGYMKKFGGAAI</sequence>
<dbReference type="EMBL" id="CP042433">
    <property type="protein sequence ID" value="QEC56249.1"/>
    <property type="molecule type" value="Genomic_DNA"/>
</dbReference>
<dbReference type="AlphaFoldDB" id="A0A5B8UJC8"/>